<comment type="caution">
    <text evidence="7">The sequence shown here is derived from an EMBL/GenBank/DDBJ whole genome shotgun (WGS) entry which is preliminary data.</text>
</comment>
<name>A0A5N5TJV3_9CRUS</name>
<evidence type="ECO:0000313" key="7">
    <source>
        <dbReference type="EMBL" id="KAB7506444.1"/>
    </source>
</evidence>
<feature type="compositionally biased region" description="Polar residues" evidence="5">
    <location>
        <begin position="335"/>
        <end position="346"/>
    </location>
</feature>
<organism evidence="7 8">
    <name type="scientific">Armadillidium nasatum</name>
    <dbReference type="NCBI Taxonomy" id="96803"/>
    <lineage>
        <taxon>Eukaryota</taxon>
        <taxon>Metazoa</taxon>
        <taxon>Ecdysozoa</taxon>
        <taxon>Arthropoda</taxon>
        <taxon>Crustacea</taxon>
        <taxon>Multicrustacea</taxon>
        <taxon>Malacostraca</taxon>
        <taxon>Eumalacostraca</taxon>
        <taxon>Peracarida</taxon>
        <taxon>Isopoda</taxon>
        <taxon>Oniscidea</taxon>
        <taxon>Crinocheta</taxon>
        <taxon>Armadillidiidae</taxon>
        <taxon>Armadillidium</taxon>
    </lineage>
</organism>
<dbReference type="EMBL" id="SEYY01000806">
    <property type="protein sequence ID" value="KAB7506444.1"/>
    <property type="molecule type" value="Genomic_DNA"/>
</dbReference>
<reference evidence="7 8" key="1">
    <citation type="journal article" date="2019" name="PLoS Biol.">
        <title>Sex chromosomes control vertical transmission of feminizing Wolbachia symbionts in an isopod.</title>
        <authorList>
            <person name="Becking T."/>
            <person name="Chebbi M.A."/>
            <person name="Giraud I."/>
            <person name="Moumen B."/>
            <person name="Laverre T."/>
            <person name="Caubet Y."/>
            <person name="Peccoud J."/>
            <person name="Gilbert C."/>
            <person name="Cordaux R."/>
        </authorList>
    </citation>
    <scope>NUCLEOTIDE SEQUENCE [LARGE SCALE GENOMIC DNA]</scope>
    <source>
        <strain evidence="7">ANa2</strain>
        <tissue evidence="7">Whole body excluding digestive tract and cuticle</tissue>
    </source>
</reference>
<evidence type="ECO:0000256" key="5">
    <source>
        <dbReference type="SAM" id="MobiDB-lite"/>
    </source>
</evidence>
<keyword evidence="4" id="KW-0472">Membrane</keyword>
<dbReference type="GO" id="GO:0005829">
    <property type="term" value="C:cytosol"/>
    <property type="evidence" value="ECO:0007669"/>
    <property type="project" value="TreeGrafter"/>
</dbReference>
<evidence type="ECO:0000313" key="8">
    <source>
        <dbReference type="Proteomes" id="UP000326759"/>
    </source>
</evidence>
<protein>
    <recommendedName>
        <fullName evidence="6">Armadillo-like helical domain-containing protein</fullName>
    </recommendedName>
</protein>
<dbReference type="Proteomes" id="UP000326759">
    <property type="component" value="Unassembled WGS sequence"/>
</dbReference>
<dbReference type="GO" id="GO:0016020">
    <property type="term" value="C:membrane"/>
    <property type="evidence" value="ECO:0007669"/>
    <property type="project" value="UniProtKB-SubCell"/>
</dbReference>
<keyword evidence="3" id="KW-1133">Transmembrane helix</keyword>
<dbReference type="SMART" id="SM01158">
    <property type="entry name" value="DUF1741"/>
    <property type="match status" value="1"/>
</dbReference>
<evidence type="ECO:0000256" key="2">
    <source>
        <dbReference type="ARBA" id="ARBA00022692"/>
    </source>
</evidence>
<evidence type="ECO:0000256" key="4">
    <source>
        <dbReference type="ARBA" id="ARBA00023136"/>
    </source>
</evidence>
<evidence type="ECO:0000256" key="3">
    <source>
        <dbReference type="ARBA" id="ARBA00022989"/>
    </source>
</evidence>
<keyword evidence="2" id="KW-0812">Transmembrane</keyword>
<dbReference type="OrthoDB" id="2012278at2759"/>
<evidence type="ECO:0000256" key="1">
    <source>
        <dbReference type="ARBA" id="ARBA00004370"/>
    </source>
</evidence>
<evidence type="ECO:0000259" key="6">
    <source>
        <dbReference type="SMART" id="SM01158"/>
    </source>
</evidence>
<accession>A0A5N5TJV3</accession>
<feature type="region of interest" description="Disordered" evidence="5">
    <location>
        <begin position="322"/>
        <end position="346"/>
    </location>
</feature>
<dbReference type="InterPro" id="IPR039868">
    <property type="entry name" value="ARMD3-like"/>
</dbReference>
<dbReference type="PANTHER" id="PTHR13608">
    <property type="entry name" value="ARMADILLO-LIKE HELICAL DOMAIN-CONTAINING PROTEIN 3"/>
    <property type="match status" value="1"/>
</dbReference>
<dbReference type="PANTHER" id="PTHR13608:SF3">
    <property type="entry name" value="ARMADILLO-LIKE HELICAL DOMAIN-CONTAINING PROTEIN 3"/>
    <property type="match status" value="1"/>
</dbReference>
<dbReference type="AlphaFoldDB" id="A0A5N5TJV3"/>
<comment type="subcellular location">
    <subcellularLocation>
        <location evidence="1">Membrane</location>
    </subcellularLocation>
</comment>
<proteinExistence type="predicted"/>
<gene>
    <name evidence="7" type="ORF">Anas_05466</name>
</gene>
<dbReference type="InterPro" id="IPR013636">
    <property type="entry name" value="ARMH3_C"/>
</dbReference>
<sequence length="699" mass="79454">MSSKLKPPSVRRHLKEKVVQMYEDLFHGTDPTVVNSRFWEDLFLLKPKMSALEAELGRCAPDQLLNIKDNINALFVKCVDCLGHEHQIRVINALLTLCSLVRGLYRKMQGDYGFDFINILIGFDIAEEKMQTLLEHCSNFLTGEYSESIRSLTLKFLLVLATGTDNISQNTVLEYLTINCNFDAVIQEKRKGQKKTSSKRGFNSSRLSRIKMDSVAVGVEEEKKDSIGVGGLVAGQSRGGWEESELVITASLSEFNHKYASHFSEHSGSGWLASLTSMVGSMFISEEMATRNEHIKANDSFLLALYEAVHLNRNFITALTTATESSTPPSPANTLERSVSNASSPESLNENEANIVSMTPEIETSTQPTNLLVTFLEYCSIVMQDTKTEESLNNVKLCFIILMCISEDQYCNLLLHDANLVFTVIIHRLPMRHRKIFAEKSIHARPLACAVLDLMVEFIMSHMMKKLPLELFNESLSILHRLLVYQKRNSVRLNYSWKELWSALIALAKFLVASEAQLAKKMNIFHLAHQVANIFNLFITYGDTFLSTPSSYDELYYEVMRMHQVFENMYSMSLRYSRSEGEYKESAQKLANGLGNIRFRSHTNYFGHPTIATLDKWSQEHGVSTLTEEQVLEVVRNNYESLTLKLHDSLDQFDKYAEKPHHAMFFSNMVRSIICDTRQGIDFSPFESPSLIQELSQAT</sequence>
<feature type="domain" description="Armadillo-like helical" evidence="6">
    <location>
        <begin position="439"/>
        <end position="681"/>
    </location>
</feature>
<dbReference type="Pfam" id="PF08427">
    <property type="entry name" value="ARMH3_C"/>
    <property type="match status" value="1"/>
</dbReference>
<keyword evidence="8" id="KW-1185">Reference proteome</keyword>